<dbReference type="GO" id="GO:0004519">
    <property type="term" value="F:endonuclease activity"/>
    <property type="evidence" value="ECO:0007669"/>
    <property type="project" value="UniProtKB-KW"/>
</dbReference>
<comment type="subunit">
    <text evidence="2 7">Heterodimer of SbcC and SbcD.</text>
</comment>
<dbReference type="PANTHER" id="PTHR30337">
    <property type="entry name" value="COMPONENT OF ATP-DEPENDENT DSDNA EXONUCLEASE"/>
    <property type="match status" value="1"/>
</dbReference>
<dbReference type="PANTHER" id="PTHR30337:SF0">
    <property type="entry name" value="NUCLEASE SBCCD SUBUNIT D"/>
    <property type="match status" value="1"/>
</dbReference>
<dbReference type="InterPro" id="IPR050535">
    <property type="entry name" value="DNA_Repair-Maintenance_Comp"/>
</dbReference>
<evidence type="ECO:0000256" key="2">
    <source>
        <dbReference type="ARBA" id="ARBA00011322"/>
    </source>
</evidence>
<reference evidence="10" key="1">
    <citation type="submission" date="2018-09" db="EMBL/GenBank/DDBJ databases">
        <title>Murine metabolic-syndrome-specific gut microbial biobank.</title>
        <authorList>
            <person name="Liu C."/>
        </authorList>
    </citation>
    <scope>NUCLEOTIDE SEQUENCE</scope>
    <source>
        <strain evidence="10">D42-62</strain>
    </source>
</reference>
<feature type="domain" description="Calcineurin-like phosphoesterase" evidence="8">
    <location>
        <begin position="5"/>
        <end position="220"/>
    </location>
</feature>
<keyword evidence="11" id="KW-1185">Reference proteome</keyword>
<dbReference type="Proteomes" id="UP001154420">
    <property type="component" value="Unassembled WGS sequence"/>
</dbReference>
<sequence length="384" mass="42894">MEVRMKFLHIADLHIGKIVNDFSMLEDQRFILEQMMGMAKANQADAVVIAGDIYDRSIPPGEAVVLFDSFLTELSNAGIRVIMISGNHDSPERISFGESLLGKQGVHIAGTLKDIPVKVRVKEKDCETEFVLLPFVKPAQVGARTSQEAVERLLVRYWQEENLEIEKNRVLVTHFFVTDAGWEPELSDSESTIHVGGLDNVDASVFQGFDYVALGHIHKPQQIGTHPIWYAGSPLKYSFGECEQVKAALLVTLDGKGQREVKQLPLRPLREMRKIKGTLKKLLEAGLKADGGQQDYIQALLTDKGELIDPIGTLRSVYPNVMQIVREDIHLSGNGTEQSGQNRMLAKKRDALALFEAFYKTVREDTLSEDGRELVVDVIKELEG</sequence>
<dbReference type="Pfam" id="PF12320">
    <property type="entry name" value="SbcD_C"/>
    <property type="match status" value="1"/>
</dbReference>
<keyword evidence="7" id="KW-0233">DNA recombination</keyword>
<keyword evidence="5 7" id="KW-0378">Hydrolase</keyword>
<evidence type="ECO:0000256" key="5">
    <source>
        <dbReference type="ARBA" id="ARBA00022801"/>
    </source>
</evidence>
<dbReference type="CDD" id="cd00840">
    <property type="entry name" value="MPP_Mre11_N"/>
    <property type="match status" value="1"/>
</dbReference>
<dbReference type="AlphaFoldDB" id="A0A9X5GSP5"/>
<dbReference type="InterPro" id="IPR041796">
    <property type="entry name" value="Mre11_N"/>
</dbReference>
<dbReference type="Gene3D" id="3.60.21.10">
    <property type="match status" value="1"/>
</dbReference>
<dbReference type="InterPro" id="IPR026843">
    <property type="entry name" value="SbcD_C"/>
</dbReference>
<keyword evidence="6 7" id="KW-0269">Exonuclease</keyword>
<keyword evidence="4 7" id="KW-0540">Nuclease</keyword>
<evidence type="ECO:0000256" key="4">
    <source>
        <dbReference type="ARBA" id="ARBA00022722"/>
    </source>
</evidence>
<evidence type="ECO:0000259" key="8">
    <source>
        <dbReference type="Pfam" id="PF00149"/>
    </source>
</evidence>
<evidence type="ECO:0000256" key="3">
    <source>
        <dbReference type="ARBA" id="ARBA00013365"/>
    </source>
</evidence>
<comment type="caution">
    <text evidence="10">The sequence shown here is derived from an EMBL/GenBank/DDBJ whole genome shotgun (WGS) entry which is preliminary data.</text>
</comment>
<dbReference type="GO" id="GO:0006310">
    <property type="term" value="P:DNA recombination"/>
    <property type="evidence" value="ECO:0007669"/>
    <property type="project" value="UniProtKB-KW"/>
</dbReference>
<dbReference type="InterPro" id="IPR029052">
    <property type="entry name" value="Metallo-depent_PP-like"/>
</dbReference>
<dbReference type="GO" id="GO:0006260">
    <property type="term" value="P:DNA replication"/>
    <property type="evidence" value="ECO:0007669"/>
    <property type="project" value="UniProtKB-KW"/>
</dbReference>
<evidence type="ECO:0000256" key="1">
    <source>
        <dbReference type="ARBA" id="ARBA00010555"/>
    </source>
</evidence>
<feature type="domain" description="Nuclease SbcCD subunit D C-terminal" evidence="9">
    <location>
        <begin position="268"/>
        <end position="361"/>
    </location>
</feature>
<protein>
    <recommendedName>
        <fullName evidence="3 7">Nuclease SbcCD subunit D</fullName>
    </recommendedName>
</protein>
<keyword evidence="7" id="KW-0255">Endonuclease</keyword>
<evidence type="ECO:0000313" key="10">
    <source>
        <dbReference type="EMBL" id="NBJ93266.1"/>
    </source>
</evidence>
<organism evidence="10 11">
    <name type="scientific">Parablautia muri</name>
    <dbReference type="NCBI Taxonomy" id="2320879"/>
    <lineage>
        <taxon>Bacteria</taxon>
        <taxon>Bacillati</taxon>
        <taxon>Bacillota</taxon>
        <taxon>Clostridia</taxon>
        <taxon>Lachnospirales</taxon>
        <taxon>Lachnospiraceae</taxon>
        <taxon>Parablautia</taxon>
    </lineage>
</organism>
<evidence type="ECO:0000313" key="11">
    <source>
        <dbReference type="Proteomes" id="UP001154420"/>
    </source>
</evidence>
<dbReference type="GO" id="GO:0008408">
    <property type="term" value="F:3'-5' exonuclease activity"/>
    <property type="evidence" value="ECO:0007669"/>
    <property type="project" value="InterPro"/>
</dbReference>
<dbReference type="SUPFAM" id="SSF56300">
    <property type="entry name" value="Metallo-dependent phosphatases"/>
    <property type="match status" value="1"/>
</dbReference>
<dbReference type="EMBL" id="QZDT01000017">
    <property type="protein sequence ID" value="NBJ93266.1"/>
    <property type="molecule type" value="Genomic_DNA"/>
</dbReference>
<accession>A0A9X5GSP5</accession>
<gene>
    <name evidence="7" type="primary">sbcD</name>
    <name evidence="10" type="ORF">D5281_11840</name>
</gene>
<dbReference type="Pfam" id="PF00149">
    <property type="entry name" value="Metallophos"/>
    <property type="match status" value="1"/>
</dbReference>
<proteinExistence type="inferred from homology"/>
<name>A0A9X5GSP5_9FIRM</name>
<comment type="similarity">
    <text evidence="1 7">Belongs to the SbcD family.</text>
</comment>
<keyword evidence="7" id="KW-0235">DNA replication</keyword>
<dbReference type="NCBIfam" id="TIGR00619">
    <property type="entry name" value="sbcd"/>
    <property type="match status" value="1"/>
</dbReference>
<dbReference type="InterPro" id="IPR004843">
    <property type="entry name" value="Calcineurin-like_PHP"/>
</dbReference>
<dbReference type="InterPro" id="IPR004593">
    <property type="entry name" value="SbcD"/>
</dbReference>
<evidence type="ECO:0000256" key="7">
    <source>
        <dbReference type="RuleBase" id="RU363069"/>
    </source>
</evidence>
<comment type="function">
    <text evidence="7">SbcCD cleaves DNA hairpin structures. These structures can inhibit DNA replication and are intermediates in certain DNA recombination reactions. The complex acts as a 3'-&gt;5' double strand exonuclease that can open hairpins. It also has a 5' single-strand endonuclease activity.</text>
</comment>
<evidence type="ECO:0000259" key="9">
    <source>
        <dbReference type="Pfam" id="PF12320"/>
    </source>
</evidence>
<evidence type="ECO:0000256" key="6">
    <source>
        <dbReference type="ARBA" id="ARBA00022839"/>
    </source>
</evidence>